<protein>
    <submittedName>
        <fullName evidence="1">Uncharacterized protein</fullName>
    </submittedName>
</protein>
<organism evidence="1 2">
    <name type="scientific">Bauhinia variegata</name>
    <name type="common">Purple orchid tree</name>
    <name type="synonym">Phanera variegata</name>
    <dbReference type="NCBI Taxonomy" id="167791"/>
    <lineage>
        <taxon>Eukaryota</taxon>
        <taxon>Viridiplantae</taxon>
        <taxon>Streptophyta</taxon>
        <taxon>Embryophyta</taxon>
        <taxon>Tracheophyta</taxon>
        <taxon>Spermatophyta</taxon>
        <taxon>Magnoliopsida</taxon>
        <taxon>eudicotyledons</taxon>
        <taxon>Gunneridae</taxon>
        <taxon>Pentapetalae</taxon>
        <taxon>rosids</taxon>
        <taxon>fabids</taxon>
        <taxon>Fabales</taxon>
        <taxon>Fabaceae</taxon>
        <taxon>Cercidoideae</taxon>
        <taxon>Cercideae</taxon>
        <taxon>Bauhiniinae</taxon>
        <taxon>Bauhinia</taxon>
    </lineage>
</organism>
<proteinExistence type="predicted"/>
<dbReference type="Proteomes" id="UP000828941">
    <property type="component" value="Chromosome 4"/>
</dbReference>
<evidence type="ECO:0000313" key="1">
    <source>
        <dbReference type="EMBL" id="KAI4347876.1"/>
    </source>
</evidence>
<comment type="caution">
    <text evidence="1">The sequence shown here is derived from an EMBL/GenBank/DDBJ whole genome shotgun (WGS) entry which is preliminary data.</text>
</comment>
<gene>
    <name evidence="1" type="ORF">L6164_008653</name>
</gene>
<keyword evidence="2" id="KW-1185">Reference proteome</keyword>
<reference evidence="1 2" key="1">
    <citation type="journal article" date="2022" name="DNA Res.">
        <title>Chromosomal-level genome assembly of the orchid tree Bauhinia variegata (Leguminosae; Cercidoideae) supports the allotetraploid origin hypothesis of Bauhinia.</title>
        <authorList>
            <person name="Zhong Y."/>
            <person name="Chen Y."/>
            <person name="Zheng D."/>
            <person name="Pang J."/>
            <person name="Liu Y."/>
            <person name="Luo S."/>
            <person name="Meng S."/>
            <person name="Qian L."/>
            <person name="Wei D."/>
            <person name="Dai S."/>
            <person name="Zhou R."/>
        </authorList>
    </citation>
    <scope>NUCLEOTIDE SEQUENCE [LARGE SCALE GENOMIC DNA]</scope>
    <source>
        <strain evidence="1">BV-YZ2020</strain>
    </source>
</reference>
<sequence>MGYMAPEYGLEGIVSMQIDVYSYGILLMKTFTGKKPTDEMFRGEFSIKKWVKDFYPDAIIDVIGGQLLAEERRQLAIKKDCLLSIIALALECSTDSPNERRNMNEVLAALKKIRTKFLNEP</sequence>
<dbReference type="EMBL" id="CM039429">
    <property type="protein sequence ID" value="KAI4347876.1"/>
    <property type="molecule type" value="Genomic_DNA"/>
</dbReference>
<name>A0ACB9PHE5_BAUVA</name>
<evidence type="ECO:0000313" key="2">
    <source>
        <dbReference type="Proteomes" id="UP000828941"/>
    </source>
</evidence>
<accession>A0ACB9PHE5</accession>